<dbReference type="Gene3D" id="3.40.630.30">
    <property type="match status" value="1"/>
</dbReference>
<dbReference type="eggNOG" id="COG0456">
    <property type="taxonomic scope" value="Bacteria"/>
</dbReference>
<dbReference type="EMBL" id="AEIU01000125">
    <property type="protein sequence ID" value="EFP94631.1"/>
    <property type="molecule type" value="Genomic_DNA"/>
</dbReference>
<proteinExistence type="predicted"/>
<accession>E3BQP5</accession>
<evidence type="ECO:0000313" key="3">
    <source>
        <dbReference type="Proteomes" id="UP000002943"/>
    </source>
</evidence>
<keyword evidence="3" id="KW-1185">Reference proteome</keyword>
<dbReference type="Proteomes" id="UP000002943">
    <property type="component" value="Unassembled WGS sequence"/>
</dbReference>
<organism evidence="2 3">
    <name type="scientific">Vibrio caribbeanicus ATCC BAA-2122</name>
    <dbReference type="NCBI Taxonomy" id="796620"/>
    <lineage>
        <taxon>Bacteria</taxon>
        <taxon>Pseudomonadati</taxon>
        <taxon>Pseudomonadota</taxon>
        <taxon>Gammaproteobacteria</taxon>
        <taxon>Vibrionales</taxon>
        <taxon>Vibrionaceae</taxon>
        <taxon>Vibrio</taxon>
    </lineage>
</organism>
<dbReference type="GO" id="GO:0016747">
    <property type="term" value="F:acyltransferase activity, transferring groups other than amino-acyl groups"/>
    <property type="evidence" value="ECO:0007669"/>
    <property type="project" value="InterPro"/>
</dbReference>
<evidence type="ECO:0000259" key="1">
    <source>
        <dbReference type="PROSITE" id="PS51186"/>
    </source>
</evidence>
<keyword evidence="2" id="KW-0808">Transferase</keyword>
<sequence length="151" mass="17955">MGYKDICLEKIKNDEFESLFFAVKQGLYSHVEAVFGWCEEFQRKRLSKDYKPHWFHWVYSENSRVGVLCYKPYDNALHVHLLIIFPEFQNQKLGKEVMNTVHQLAYKQGRSHITLSSFVRNESAIRFYQSLGYYTVESDEHFVSLKCNIVN</sequence>
<dbReference type="InterPro" id="IPR016181">
    <property type="entry name" value="Acyl_CoA_acyltransferase"/>
</dbReference>
<name>E3BQP5_9VIBR</name>
<evidence type="ECO:0000313" key="2">
    <source>
        <dbReference type="EMBL" id="EFP94631.1"/>
    </source>
</evidence>
<comment type="caution">
    <text evidence="2">The sequence shown here is derived from an EMBL/GenBank/DDBJ whole genome shotgun (WGS) entry which is preliminary data.</text>
</comment>
<reference evidence="2 3" key="1">
    <citation type="journal article" date="2012" name="Int. J. Syst. Evol. Microbiol.">
        <title>Vibrio caribbeanicus sp. nov., isolated from the marine sponge Scleritoderma cyanea.</title>
        <authorList>
            <person name="Hoffmann M."/>
            <person name="Monday S.R."/>
            <person name="Allard M.W."/>
            <person name="Strain E.A."/>
            <person name="Whittaker P."/>
            <person name="Naum M."/>
            <person name="McCarthy P.J."/>
            <person name="Lopez J.V."/>
            <person name="Fischer M."/>
            <person name="Brown E.W."/>
        </authorList>
    </citation>
    <scope>NUCLEOTIDE SEQUENCE [LARGE SCALE GENOMIC DNA]</scope>
    <source>
        <strain evidence="2 3">ATCC BAA-2122</strain>
    </source>
</reference>
<dbReference type="AlphaFoldDB" id="E3BQP5"/>
<dbReference type="Pfam" id="PF00583">
    <property type="entry name" value="Acetyltransf_1"/>
    <property type="match status" value="1"/>
</dbReference>
<gene>
    <name evidence="2" type="ORF">VIBC2010_16439</name>
</gene>
<dbReference type="SUPFAM" id="SSF55729">
    <property type="entry name" value="Acyl-CoA N-acyltransferases (Nat)"/>
    <property type="match status" value="1"/>
</dbReference>
<feature type="domain" description="N-acetyltransferase" evidence="1">
    <location>
        <begin position="14"/>
        <end position="150"/>
    </location>
</feature>
<dbReference type="RefSeq" id="WP_009603539.1">
    <property type="nucleotide sequence ID" value="NZ_AEIU01000125.1"/>
</dbReference>
<dbReference type="InterPro" id="IPR000182">
    <property type="entry name" value="GNAT_dom"/>
</dbReference>
<protein>
    <submittedName>
        <fullName evidence="2">Histone acetyltransferase HPA2</fullName>
    </submittedName>
</protein>
<dbReference type="STRING" id="796620.VIBC2010_16439"/>
<dbReference type="PROSITE" id="PS51186">
    <property type="entry name" value="GNAT"/>
    <property type="match status" value="1"/>
</dbReference>
<dbReference type="OrthoDB" id="5892514at2"/>
<dbReference type="CDD" id="cd04301">
    <property type="entry name" value="NAT_SF"/>
    <property type="match status" value="1"/>
</dbReference>